<reference evidence="12" key="2">
    <citation type="submission" date="2020-02" db="EMBL/GenBank/DDBJ databases">
        <authorList>
            <consortium name="NCBI Pathogen Detection Project"/>
        </authorList>
    </citation>
    <scope>NUCLEOTIDE SEQUENCE</scope>
    <source>
        <strain evidence="12">MA.CK_98/00001034</strain>
    </source>
</reference>
<sequence>MHRLHAYPDLRAMFRRLLIATLIGILAALAVAAFRHAMQLLEWIFLSNDTGSLVNAAEGLSPWRRLITPALGGLAAGLLLWGWQKMNQQRPHAPTDYMEALQTDGQFDVGASLVKSLASLLVVVSGSAIGREGAMILLAALAASSFARRFTPREEWKLWIASGAAAGMAGAYHAPLAGSLFIAEILFGTLMLASLGPVVVSAVVALLTTHVLNGSDSLLYTVHLTVDLHAREYVMIVSTGLVAGLCGPLLMWLMTASHNSFLRLKLSPPWQLALGGLIVGLLSLLTPTVWGNGYSVVQSFLLSPPLFSLIGGIFVCKILAVLASSGSGAPGGVFTPTLFVGLSIGISQEFGVSPASSSVSLSISTAMLAIGLLFTGPLSDAIGRKPVMVTALLLASCCTLLSTMMTSWHGILIMRALIGLSLSGVAAVGMTYLSEEIHPSFVAFSMGLYISGNSIGGMSGRLLSGVMTDFFNWRIALAAIGCFALASALMFWKILPASQHFRPTSLRPKTLFINFRLHWRDRGLPLLFAEGFLLMGAFVTLFNYIGYRLMLSPWELSQAVVGLLSVAYLTGTWSSPKAGAMTSRYGRGPVMLFSTAVMLGGLLLTLFTSLWLIFAGMLLFSAGFFAAHSVASSWIGPRARRAKGQASSLYLFSYYLGSSIAGTLGGVFWHSYGWNGVGGFIALMLVLAILVGTRLHHRLHA</sequence>
<feature type="transmembrane region" description="Helical" evidence="10">
    <location>
        <begin position="190"/>
        <end position="213"/>
    </location>
</feature>
<keyword evidence="8" id="KW-0406">Ion transport</keyword>
<feature type="transmembrane region" description="Helical" evidence="10">
    <location>
        <begin position="524"/>
        <end position="545"/>
    </location>
</feature>
<protein>
    <submittedName>
        <fullName evidence="12">Voltage-gated ClC-type chloride channel ClcB</fullName>
    </submittedName>
</protein>
<dbReference type="NCBIfam" id="NF002437">
    <property type="entry name" value="PRK01610.1"/>
    <property type="match status" value="1"/>
</dbReference>
<evidence type="ECO:0000256" key="3">
    <source>
        <dbReference type="ARBA" id="ARBA00022448"/>
    </source>
</evidence>
<reference evidence="12" key="1">
    <citation type="journal article" date="2018" name="Genome Biol.">
        <title>SKESA: strategic k-mer extension for scrupulous assemblies.</title>
        <authorList>
            <person name="Souvorov A."/>
            <person name="Agarwala R."/>
            <person name="Lipman D.J."/>
        </authorList>
    </citation>
    <scope>NUCLEOTIDE SEQUENCE</scope>
    <source>
        <strain evidence="12">MA.CK_98/00001034</strain>
    </source>
</reference>
<feature type="transmembrane region" description="Helical" evidence="10">
    <location>
        <begin position="302"/>
        <end position="322"/>
    </location>
</feature>
<feature type="transmembrane region" description="Helical" evidence="10">
    <location>
        <begin position="471"/>
        <end position="492"/>
    </location>
</feature>
<evidence type="ECO:0000259" key="11">
    <source>
        <dbReference type="PROSITE" id="PS50850"/>
    </source>
</evidence>
<keyword evidence="7 10" id="KW-1133">Transmembrane helix</keyword>
<evidence type="ECO:0000256" key="7">
    <source>
        <dbReference type="ARBA" id="ARBA00022989"/>
    </source>
</evidence>
<comment type="similarity">
    <text evidence="2">Belongs to the major facilitator superfamily.</text>
</comment>
<dbReference type="PROSITE" id="PS50850">
    <property type="entry name" value="MFS"/>
    <property type="match status" value="1"/>
</dbReference>
<dbReference type="InterPro" id="IPR011701">
    <property type="entry name" value="MFS"/>
</dbReference>
<organism evidence="12">
    <name type="scientific">Salmonella enterica</name>
    <name type="common">Salmonella choleraesuis</name>
    <dbReference type="NCBI Taxonomy" id="28901"/>
    <lineage>
        <taxon>Bacteria</taxon>
        <taxon>Pseudomonadati</taxon>
        <taxon>Pseudomonadota</taxon>
        <taxon>Gammaproteobacteria</taxon>
        <taxon>Enterobacterales</taxon>
        <taxon>Enterobacteriaceae</taxon>
        <taxon>Salmonella</taxon>
    </lineage>
</organism>
<comment type="subcellular location">
    <subcellularLocation>
        <location evidence="1">Cell inner membrane</location>
        <topology evidence="1">Multi-pass membrane protein</topology>
    </subcellularLocation>
</comment>
<dbReference type="PRINTS" id="PR00762">
    <property type="entry name" value="CLCHANNEL"/>
</dbReference>
<dbReference type="PANTHER" id="PTHR43271">
    <property type="entry name" value="BLL2771 PROTEIN"/>
    <property type="match status" value="1"/>
</dbReference>
<dbReference type="SUPFAM" id="SSF81340">
    <property type="entry name" value="Clc chloride channel"/>
    <property type="match status" value="1"/>
</dbReference>
<keyword evidence="5" id="KW-0997">Cell inner membrane</keyword>
<keyword evidence="3" id="KW-0813">Transport</keyword>
<name>A0A764WHN7_SALER</name>
<feature type="transmembrane region" description="Helical" evidence="10">
    <location>
        <begin position="233"/>
        <end position="252"/>
    </location>
</feature>
<dbReference type="Gene3D" id="1.20.1250.20">
    <property type="entry name" value="MFS general substrate transporter like domains"/>
    <property type="match status" value="1"/>
</dbReference>
<dbReference type="Pfam" id="PF07690">
    <property type="entry name" value="MFS_1"/>
    <property type="match status" value="1"/>
</dbReference>
<feature type="transmembrane region" description="Helical" evidence="10">
    <location>
        <begin position="272"/>
        <end position="290"/>
    </location>
</feature>
<feature type="transmembrane region" description="Helical" evidence="10">
    <location>
        <begin position="158"/>
        <end position="183"/>
    </location>
</feature>
<feature type="transmembrane region" description="Helical" evidence="10">
    <location>
        <begin position="551"/>
        <end position="569"/>
    </location>
</feature>
<feature type="transmembrane region" description="Helical" evidence="10">
    <location>
        <begin position="440"/>
        <end position="459"/>
    </location>
</feature>
<proteinExistence type="inferred from homology"/>
<dbReference type="CDD" id="cd00400">
    <property type="entry name" value="Voltage_gated_ClC"/>
    <property type="match status" value="1"/>
</dbReference>
<feature type="transmembrane region" description="Helical" evidence="10">
    <location>
        <begin position="590"/>
        <end position="612"/>
    </location>
</feature>
<feature type="transmembrane region" description="Helical" evidence="10">
    <location>
        <begin position="412"/>
        <end position="433"/>
    </location>
</feature>
<dbReference type="Pfam" id="PF00654">
    <property type="entry name" value="Voltage_CLC"/>
    <property type="match status" value="1"/>
</dbReference>
<dbReference type="InterPro" id="IPR014743">
    <property type="entry name" value="Cl-channel_core"/>
</dbReference>
<feature type="transmembrane region" description="Helical" evidence="10">
    <location>
        <begin position="358"/>
        <end position="375"/>
    </location>
</feature>
<feature type="transmembrane region" description="Helical" evidence="10">
    <location>
        <begin position="66"/>
        <end position="83"/>
    </location>
</feature>
<dbReference type="AlphaFoldDB" id="A0A764WHN7"/>
<dbReference type="GO" id="GO:0015108">
    <property type="term" value="F:chloride transmembrane transporter activity"/>
    <property type="evidence" value="ECO:0007669"/>
    <property type="project" value="InterPro"/>
</dbReference>
<evidence type="ECO:0000256" key="4">
    <source>
        <dbReference type="ARBA" id="ARBA00022475"/>
    </source>
</evidence>
<comment type="caution">
    <text evidence="12">The sequence shown here is derived from an EMBL/GenBank/DDBJ whole genome shotgun (WGS) entry which is preliminary data.</text>
</comment>
<keyword evidence="6 10" id="KW-0812">Transmembrane</keyword>
<dbReference type="InterPro" id="IPR020846">
    <property type="entry name" value="MFS_dom"/>
</dbReference>
<feature type="domain" description="Major facilitator superfamily (MFS) profile" evidence="11">
    <location>
        <begin position="316"/>
        <end position="700"/>
    </location>
</feature>
<dbReference type="CDD" id="cd17324">
    <property type="entry name" value="MFS_NepI_like"/>
    <property type="match status" value="1"/>
</dbReference>
<feature type="transmembrane region" description="Helical" evidence="10">
    <location>
        <begin position="618"/>
        <end position="637"/>
    </location>
</feature>
<dbReference type="Gene3D" id="1.10.3080.10">
    <property type="entry name" value="Clc chloride channel"/>
    <property type="match status" value="1"/>
</dbReference>
<feature type="transmembrane region" description="Helical" evidence="10">
    <location>
        <begin position="649"/>
        <end position="670"/>
    </location>
</feature>
<dbReference type="InterPro" id="IPR001807">
    <property type="entry name" value="ClC"/>
</dbReference>
<dbReference type="PROSITE" id="PS00216">
    <property type="entry name" value="SUGAR_TRANSPORT_1"/>
    <property type="match status" value="1"/>
</dbReference>
<dbReference type="EMBL" id="DAAYPZ010000002">
    <property type="protein sequence ID" value="HAG5254944.1"/>
    <property type="molecule type" value="Genomic_DNA"/>
</dbReference>
<keyword evidence="4" id="KW-1003">Cell membrane</keyword>
<evidence type="ECO:0000313" key="12">
    <source>
        <dbReference type="EMBL" id="HAG5254944.1"/>
    </source>
</evidence>
<evidence type="ECO:0000256" key="8">
    <source>
        <dbReference type="ARBA" id="ARBA00023065"/>
    </source>
</evidence>
<evidence type="ECO:0000256" key="10">
    <source>
        <dbReference type="SAM" id="Phobius"/>
    </source>
</evidence>
<feature type="transmembrane region" description="Helical" evidence="10">
    <location>
        <begin position="387"/>
        <end position="406"/>
    </location>
</feature>
<dbReference type="PANTHER" id="PTHR43271:SF1">
    <property type="entry name" value="INNER MEMBRANE TRANSPORT PROTEIN YNFM"/>
    <property type="match status" value="1"/>
</dbReference>
<dbReference type="GO" id="GO:0005886">
    <property type="term" value="C:plasma membrane"/>
    <property type="evidence" value="ECO:0007669"/>
    <property type="project" value="UniProtKB-SubCell"/>
</dbReference>
<dbReference type="InterPro" id="IPR005829">
    <property type="entry name" value="Sugar_transporter_CS"/>
</dbReference>
<accession>A0A764WHN7</accession>
<evidence type="ECO:0000256" key="2">
    <source>
        <dbReference type="ARBA" id="ARBA00008335"/>
    </source>
</evidence>
<gene>
    <name evidence="12" type="primary">clcB</name>
    <name evidence="12" type="ORF">G8577_001077</name>
</gene>
<dbReference type="InterPro" id="IPR036259">
    <property type="entry name" value="MFS_trans_sf"/>
</dbReference>
<evidence type="ECO:0000256" key="5">
    <source>
        <dbReference type="ARBA" id="ARBA00022519"/>
    </source>
</evidence>
<dbReference type="SUPFAM" id="SSF103473">
    <property type="entry name" value="MFS general substrate transporter"/>
    <property type="match status" value="1"/>
</dbReference>
<feature type="transmembrane region" description="Helical" evidence="10">
    <location>
        <begin position="676"/>
        <end position="695"/>
    </location>
</feature>
<evidence type="ECO:0000256" key="1">
    <source>
        <dbReference type="ARBA" id="ARBA00004429"/>
    </source>
</evidence>
<keyword evidence="9 10" id="KW-0472">Membrane</keyword>
<evidence type="ECO:0000256" key="9">
    <source>
        <dbReference type="ARBA" id="ARBA00023136"/>
    </source>
</evidence>
<evidence type="ECO:0000256" key="6">
    <source>
        <dbReference type="ARBA" id="ARBA00022692"/>
    </source>
</evidence>